<evidence type="ECO:0000313" key="1">
    <source>
        <dbReference type="EMBL" id="VDN10162.1"/>
    </source>
</evidence>
<dbReference type="AlphaFoldDB" id="A0A3P7NP48"/>
<evidence type="ECO:0008006" key="3">
    <source>
        <dbReference type="Google" id="ProtNLM"/>
    </source>
</evidence>
<dbReference type="Proteomes" id="UP000281553">
    <property type="component" value="Unassembled WGS sequence"/>
</dbReference>
<dbReference type="SUPFAM" id="SSF111347">
    <property type="entry name" value="Rap/Ran-GAP"/>
    <property type="match status" value="2"/>
</dbReference>
<dbReference type="EMBL" id="UYRU01048584">
    <property type="protein sequence ID" value="VDN10162.1"/>
    <property type="molecule type" value="Genomic_DNA"/>
</dbReference>
<proteinExistence type="predicted"/>
<protein>
    <recommendedName>
        <fullName evidence="3">Rap-GAP domain-containing protein</fullName>
    </recommendedName>
</protein>
<organism evidence="1 2">
    <name type="scientific">Dibothriocephalus latus</name>
    <name type="common">Fish tapeworm</name>
    <name type="synonym">Diphyllobothrium latum</name>
    <dbReference type="NCBI Taxonomy" id="60516"/>
    <lineage>
        <taxon>Eukaryota</taxon>
        <taxon>Metazoa</taxon>
        <taxon>Spiralia</taxon>
        <taxon>Lophotrochozoa</taxon>
        <taxon>Platyhelminthes</taxon>
        <taxon>Cestoda</taxon>
        <taxon>Eucestoda</taxon>
        <taxon>Diphyllobothriidea</taxon>
        <taxon>Diphyllobothriidae</taxon>
        <taxon>Dibothriocephalus</taxon>
    </lineage>
</organism>
<dbReference type="GO" id="GO:0051056">
    <property type="term" value="P:regulation of small GTPase mediated signal transduction"/>
    <property type="evidence" value="ECO:0007669"/>
    <property type="project" value="InterPro"/>
</dbReference>
<dbReference type="PANTHER" id="PTHR21344:SF1">
    <property type="entry name" value="RAL GTPASE-ACTIVATING PROTEIN SUBUNIT BETA"/>
    <property type="match status" value="1"/>
</dbReference>
<dbReference type="InterPro" id="IPR035974">
    <property type="entry name" value="Rap/Ran-GAP_sf"/>
</dbReference>
<gene>
    <name evidence="1" type="ORF">DILT_LOCUS5993</name>
</gene>
<dbReference type="InterPro" id="IPR039930">
    <property type="entry name" value="RALGAPB"/>
</dbReference>
<keyword evidence="2" id="KW-1185">Reference proteome</keyword>
<accession>A0A3P7NP48</accession>
<dbReference type="PANTHER" id="PTHR21344">
    <property type="entry name" value="RAL GTPASE-ACTIVATING PROTEIN SUBUNIT BETA"/>
    <property type="match status" value="1"/>
</dbReference>
<reference evidence="1 2" key="1">
    <citation type="submission" date="2018-11" db="EMBL/GenBank/DDBJ databases">
        <authorList>
            <consortium name="Pathogen Informatics"/>
        </authorList>
    </citation>
    <scope>NUCLEOTIDE SEQUENCE [LARGE SCALE GENOMIC DNA]</scope>
</reference>
<evidence type="ECO:0000313" key="2">
    <source>
        <dbReference type="Proteomes" id="UP000281553"/>
    </source>
</evidence>
<dbReference type="OrthoDB" id="10009983at2759"/>
<dbReference type="GO" id="GO:0005096">
    <property type="term" value="F:GTPase activator activity"/>
    <property type="evidence" value="ECO:0007669"/>
    <property type="project" value="InterPro"/>
</dbReference>
<sequence length="702" mass="78111">MKTSVPEVLLRICALISAKIKQDLLLHRKNRLKDMLNQRRWKCDDRSSLSSFAYFCLLRAWFYLDDASDFHGLLLEKVYSNLVERWRNDMAVSSFALEVLSGLSQSCITRPNPDACNFPTPSGLDSTDARLTERHLVEMLARRKTQDKSRRQAPTSPHHRFRYFWDNASLLMGILEEPTNGTATAGSTDPGTNRNGAVPQSFVDPPSVLIVLRGDSFGPQVWSCKPRFLPRTPPNSLPAVNSAAVSQEKTLLQPPVSFLESVYAVDAPVRRFSIKPSESLFMPRSKHNIPLVQADKVIPSLEGICPVGTRARSEVDLLKSFINKEVERDAAIHRKIKERRRKNTIVYKCDPQKTVTNSTSAHTLLSHLGYVPVNRLLSAPSYRRSVTMPTVNSANQAVPNPNPSGSALRVPDLLCDLTPIASEASDFRGRLDTFDCAILRTTSTLLIFYVRKGQTTLSSVIGNMASWSQFPKQFASFVRSLGWPVDCSKHYGWAANVSSKTHVDNGRISSFDYANSGSAKRVSPPDGSDYLMYWADVAVEFAAVCPSNRTEFRSVQALLWLERWDDALWSTGDRNLLQVSICDQFACTDLILVHPLQNGLFRIGIVSEAAFEAGPLFTGLVASPRCLGNLVRSTVVNIARRRQLISDSLQPSPVRRLNRFKEIACNVTAVPEGISIAPPVIPNSVRASHAVSTVELIRWSTE</sequence>
<name>A0A3P7NP48_DIBLA</name>